<keyword evidence="5" id="KW-0067">ATP-binding</keyword>
<evidence type="ECO:0000256" key="1">
    <source>
        <dbReference type="ARBA" id="ARBA00001210"/>
    </source>
</evidence>
<dbReference type="EC" id="2.4.2.52" evidence="2"/>
<dbReference type="Proteomes" id="UP001602322">
    <property type="component" value="Unassembled WGS sequence"/>
</dbReference>
<name>A0ABW6X453_9ACTN</name>
<dbReference type="InterPro" id="IPR002736">
    <property type="entry name" value="CitG"/>
</dbReference>
<dbReference type="EMBL" id="JBIBEG010000003">
    <property type="protein sequence ID" value="MFF5896864.1"/>
    <property type="molecule type" value="Genomic_DNA"/>
</dbReference>
<evidence type="ECO:0000313" key="6">
    <source>
        <dbReference type="EMBL" id="MFF5896864.1"/>
    </source>
</evidence>
<evidence type="ECO:0000256" key="5">
    <source>
        <dbReference type="ARBA" id="ARBA00022840"/>
    </source>
</evidence>
<sequence>MTSSRPMTSSHEDQALARTAVDALVGQIALLPKPGLPDPRDLGAGAGLRDHRTLRWSAAALEPGLAAMASAARRAGAPTPRLRAELGAIGRSIERTVARAGGGHRGALWALGHLVAAAALEPDARAADVVALTRSLAAHPDRGAPRRPSRGSSVSVTFGAAGARGEARAGFPHVRRALVALAGARDAGATEPQARLDALLTVMSTLQDTELLYTAGPFGLRQVQAEARGVLESGGTATDAGAAALVALDSSLHARGWSPRGSAGLLAGALFADALPLRARRTPCGGFRSVPR</sequence>
<keyword evidence="4" id="KW-0547">Nucleotide-binding</keyword>
<evidence type="ECO:0000256" key="2">
    <source>
        <dbReference type="ARBA" id="ARBA00012074"/>
    </source>
</evidence>
<organism evidence="6 7">
    <name type="scientific">Streptomyces argenteolus</name>
    <dbReference type="NCBI Taxonomy" id="67274"/>
    <lineage>
        <taxon>Bacteria</taxon>
        <taxon>Bacillati</taxon>
        <taxon>Actinomycetota</taxon>
        <taxon>Actinomycetes</taxon>
        <taxon>Kitasatosporales</taxon>
        <taxon>Streptomycetaceae</taxon>
        <taxon>Streptomyces</taxon>
    </lineage>
</organism>
<comment type="caution">
    <text evidence="6">The sequence shown here is derived from an EMBL/GenBank/DDBJ whole genome shotgun (WGS) entry which is preliminary data.</text>
</comment>
<proteinExistence type="predicted"/>
<dbReference type="PANTHER" id="PTHR30201">
    <property type="entry name" value="TRIPHOSPHORIBOSYL-DEPHOSPHO-COA SYNTHASE"/>
    <property type="match status" value="1"/>
</dbReference>
<comment type="catalytic activity">
    <reaction evidence="1">
        <text>3'-dephospho-CoA + ATP = 2'-(5''-triphospho-alpha-D-ribosyl)-3'-dephospho-CoA + adenine</text>
        <dbReference type="Rhea" id="RHEA:15117"/>
        <dbReference type="ChEBI" id="CHEBI:16708"/>
        <dbReference type="ChEBI" id="CHEBI:30616"/>
        <dbReference type="ChEBI" id="CHEBI:57328"/>
        <dbReference type="ChEBI" id="CHEBI:61378"/>
        <dbReference type="EC" id="2.4.2.52"/>
    </reaction>
</comment>
<evidence type="ECO:0000256" key="4">
    <source>
        <dbReference type="ARBA" id="ARBA00022741"/>
    </source>
</evidence>
<evidence type="ECO:0000256" key="3">
    <source>
        <dbReference type="ARBA" id="ARBA00022679"/>
    </source>
</evidence>
<keyword evidence="6" id="KW-0328">Glycosyltransferase</keyword>
<dbReference type="RefSeq" id="WP_387901381.1">
    <property type="nucleotide sequence ID" value="NZ_JBIBEG010000003.1"/>
</dbReference>
<gene>
    <name evidence="6" type="ORF">ACFY8O_13150</name>
</gene>
<dbReference type="PANTHER" id="PTHR30201:SF2">
    <property type="entry name" value="2-(5''-TRIPHOSPHORIBOSYL)-3'-DEPHOSPHOCOENZYME-A SYNTHASE"/>
    <property type="match status" value="1"/>
</dbReference>
<accession>A0ABW6X453</accession>
<dbReference type="GO" id="GO:0046917">
    <property type="term" value="F:triphosphoribosyl-dephospho-CoA synthase activity"/>
    <property type="evidence" value="ECO:0007669"/>
    <property type="project" value="UniProtKB-EC"/>
</dbReference>
<evidence type="ECO:0000313" key="7">
    <source>
        <dbReference type="Proteomes" id="UP001602322"/>
    </source>
</evidence>
<dbReference type="Gene3D" id="1.10.4200.10">
    <property type="entry name" value="Triphosphoribosyl-dephospho-CoA protein"/>
    <property type="match status" value="1"/>
</dbReference>
<dbReference type="Pfam" id="PF01874">
    <property type="entry name" value="CitG"/>
    <property type="match status" value="1"/>
</dbReference>
<keyword evidence="7" id="KW-1185">Reference proteome</keyword>
<keyword evidence="3 6" id="KW-0808">Transferase</keyword>
<dbReference type="GO" id="GO:0016757">
    <property type="term" value="F:glycosyltransferase activity"/>
    <property type="evidence" value="ECO:0007669"/>
    <property type="project" value="UniProtKB-KW"/>
</dbReference>
<protein>
    <recommendedName>
        <fullName evidence="2">triphosphoribosyl-dephospho-CoA synthase</fullName>
        <ecNumber evidence="2">2.4.2.52</ecNumber>
    </recommendedName>
</protein>
<reference evidence="6 7" key="1">
    <citation type="submission" date="2024-10" db="EMBL/GenBank/DDBJ databases">
        <title>The Natural Products Discovery Center: Release of the First 8490 Sequenced Strains for Exploring Actinobacteria Biosynthetic Diversity.</title>
        <authorList>
            <person name="Kalkreuter E."/>
            <person name="Kautsar S.A."/>
            <person name="Yang D."/>
            <person name="Bader C.D."/>
            <person name="Teijaro C.N."/>
            <person name="Fluegel L."/>
            <person name="Davis C.M."/>
            <person name="Simpson J.R."/>
            <person name="Lauterbach L."/>
            <person name="Steele A.D."/>
            <person name="Gui C."/>
            <person name="Meng S."/>
            <person name="Li G."/>
            <person name="Viehrig K."/>
            <person name="Ye F."/>
            <person name="Su P."/>
            <person name="Kiefer A.F."/>
            <person name="Nichols A."/>
            <person name="Cepeda A.J."/>
            <person name="Yan W."/>
            <person name="Fan B."/>
            <person name="Jiang Y."/>
            <person name="Adhikari A."/>
            <person name="Zheng C.-J."/>
            <person name="Schuster L."/>
            <person name="Cowan T.M."/>
            <person name="Smanski M.J."/>
            <person name="Chevrette M.G."/>
            <person name="De Carvalho L.P.S."/>
            <person name="Shen B."/>
        </authorList>
    </citation>
    <scope>NUCLEOTIDE SEQUENCE [LARGE SCALE GENOMIC DNA]</scope>
    <source>
        <strain evidence="6 7">NPDC012540</strain>
    </source>
</reference>